<organism evidence="3 4">
    <name type="scientific">Paramecium octaurelia</name>
    <dbReference type="NCBI Taxonomy" id="43137"/>
    <lineage>
        <taxon>Eukaryota</taxon>
        <taxon>Sar</taxon>
        <taxon>Alveolata</taxon>
        <taxon>Ciliophora</taxon>
        <taxon>Intramacronucleata</taxon>
        <taxon>Oligohymenophorea</taxon>
        <taxon>Peniculida</taxon>
        <taxon>Parameciidae</taxon>
        <taxon>Paramecium</taxon>
    </lineage>
</organism>
<dbReference type="OrthoDB" id="313574at2759"/>
<dbReference type="PANTHER" id="PTHR12634:SF8">
    <property type="entry name" value="FIERY MOUNTAIN, ISOFORM D"/>
    <property type="match status" value="1"/>
</dbReference>
<comment type="similarity">
    <text evidence="1">Belongs to the SAPS family.</text>
</comment>
<evidence type="ECO:0008006" key="5">
    <source>
        <dbReference type="Google" id="ProtNLM"/>
    </source>
</evidence>
<dbReference type="GO" id="GO:0019903">
    <property type="term" value="F:protein phosphatase binding"/>
    <property type="evidence" value="ECO:0007669"/>
    <property type="project" value="InterPro"/>
</dbReference>
<dbReference type="EMBL" id="CAJJDP010000100">
    <property type="protein sequence ID" value="CAD8191659.1"/>
    <property type="molecule type" value="Genomic_DNA"/>
</dbReference>
<evidence type="ECO:0000313" key="4">
    <source>
        <dbReference type="Proteomes" id="UP000683925"/>
    </source>
</evidence>
<accession>A0A8S1WU21</accession>
<gene>
    <name evidence="3" type="ORF">POCTA_138.1.T1000116</name>
</gene>
<dbReference type="PANTHER" id="PTHR12634">
    <property type="entry name" value="SIT4 YEAST -ASSOCIATING PROTEIN-RELATED"/>
    <property type="match status" value="1"/>
</dbReference>
<keyword evidence="4" id="KW-1185">Reference proteome</keyword>
<evidence type="ECO:0000313" key="3">
    <source>
        <dbReference type="EMBL" id="CAD8191659.1"/>
    </source>
</evidence>
<dbReference type="AlphaFoldDB" id="A0A8S1WU21"/>
<proteinExistence type="inferred from homology"/>
<protein>
    <recommendedName>
        <fullName evidence="5">Armadillo-type fold</fullName>
    </recommendedName>
</protein>
<comment type="caution">
    <text evidence="3">The sequence shown here is derived from an EMBL/GenBank/DDBJ whole genome shotgun (WGS) entry which is preliminary data.</text>
</comment>
<keyword evidence="2" id="KW-0131">Cell cycle</keyword>
<evidence type="ECO:0000256" key="1">
    <source>
        <dbReference type="ARBA" id="ARBA00006180"/>
    </source>
</evidence>
<reference evidence="3" key="1">
    <citation type="submission" date="2021-01" db="EMBL/GenBank/DDBJ databases">
        <authorList>
            <consortium name="Genoscope - CEA"/>
            <person name="William W."/>
        </authorList>
    </citation>
    <scope>NUCLEOTIDE SEQUENCE</scope>
</reference>
<dbReference type="GO" id="GO:0019888">
    <property type="term" value="F:protein phosphatase regulator activity"/>
    <property type="evidence" value="ECO:0007669"/>
    <property type="project" value="TreeGrafter"/>
</dbReference>
<sequence>MFGNFHWLFFRSPTFDLHFQNEDLQLTTLLDDDNLICEAQSQNTKLLDFVQEEQVLELIKYITEMPDDDSNSKRAYRYPFYSNALLCFVGQVKPQYFIENDKRLLYKLLNFFSQDQDVNSVLAGFVINVLEQIQGEIVVGECFQNQQVQEGMIRQLQSRSVSDFLLYLLKVQSEQYQNEKINLLQSILKRIDDSTNFEISSNVSYIIQELIKVEDYQQWYMDIIFGEFINKLCQTISVKDNYISLSSSTILNNLLQFLKQTSMQNYEPQPKGPKIDVDMVFSRIEPYCTDWVEYLLNQKSPILGQQKLKLLEIIGVGVSLNNQSFINRLYQCNVFKVYNQLFLTYEQHDILHFQYFNLISQMIENQIDILIKNLFEENQFIQLLIQCTNKVDNQEKQRKGQLGFITLLGIFIVEKAENYEYLQQYLQNESWQQFKTQYFEKAQKINNFELGQDGIDQLYQQKDVQLEVDANIQSEEQNKEQNRNQNQETI</sequence>
<dbReference type="Proteomes" id="UP000683925">
    <property type="component" value="Unassembled WGS sequence"/>
</dbReference>
<name>A0A8S1WU21_PAROT</name>
<evidence type="ECO:0000256" key="2">
    <source>
        <dbReference type="ARBA" id="ARBA00023306"/>
    </source>
</evidence>
<dbReference type="InterPro" id="IPR007587">
    <property type="entry name" value="SAPS"/>
</dbReference>
<dbReference type="Pfam" id="PF04499">
    <property type="entry name" value="SAPS"/>
    <property type="match status" value="1"/>
</dbReference>